<keyword evidence="1" id="KW-1133">Transmembrane helix</keyword>
<proteinExistence type="predicted"/>
<reference evidence="2" key="1">
    <citation type="journal article" date="2020" name="mSystems">
        <title>Genome- and Community-Level Interaction Insights into Carbon Utilization and Element Cycling Functions of Hydrothermarchaeota in Hydrothermal Sediment.</title>
        <authorList>
            <person name="Zhou Z."/>
            <person name="Liu Y."/>
            <person name="Xu W."/>
            <person name="Pan J."/>
            <person name="Luo Z.H."/>
            <person name="Li M."/>
        </authorList>
    </citation>
    <scope>NUCLEOTIDE SEQUENCE [LARGE SCALE GENOMIC DNA]</scope>
    <source>
        <strain evidence="2">SpSt-116</strain>
    </source>
</reference>
<accession>A0A7C1GRP5</accession>
<sequence>MKWVSMGMFIFGMGIALFVIVAMEELKEKIDKTRSKAVPANSPKEIKYPASSVPVYRKKVFLRVFFVPLL</sequence>
<name>A0A7C1GRP5_9CREN</name>
<protein>
    <submittedName>
        <fullName evidence="2">Uncharacterized protein</fullName>
    </submittedName>
</protein>
<keyword evidence="1" id="KW-0472">Membrane</keyword>
<feature type="transmembrane region" description="Helical" evidence="1">
    <location>
        <begin position="6"/>
        <end position="26"/>
    </location>
</feature>
<gene>
    <name evidence="2" type="ORF">ENN26_04555</name>
</gene>
<keyword evidence="1" id="KW-0812">Transmembrane</keyword>
<evidence type="ECO:0000313" key="2">
    <source>
        <dbReference type="EMBL" id="HDP15033.1"/>
    </source>
</evidence>
<evidence type="ECO:0000256" key="1">
    <source>
        <dbReference type="SAM" id="Phobius"/>
    </source>
</evidence>
<dbReference type="AlphaFoldDB" id="A0A7C1GRP5"/>
<organism evidence="2">
    <name type="scientific">Thermofilum adornatum</name>
    <dbReference type="NCBI Taxonomy" id="1365176"/>
    <lineage>
        <taxon>Archaea</taxon>
        <taxon>Thermoproteota</taxon>
        <taxon>Thermoprotei</taxon>
        <taxon>Thermofilales</taxon>
        <taxon>Thermofilaceae</taxon>
        <taxon>Thermofilum</taxon>
    </lineage>
</organism>
<dbReference type="EMBL" id="DSAY01000081">
    <property type="protein sequence ID" value="HDP15033.1"/>
    <property type="molecule type" value="Genomic_DNA"/>
</dbReference>
<comment type="caution">
    <text evidence="2">The sequence shown here is derived from an EMBL/GenBank/DDBJ whole genome shotgun (WGS) entry which is preliminary data.</text>
</comment>